<comment type="similarity">
    <text evidence="3">Belongs to the UreF family.</text>
</comment>
<evidence type="ECO:0000256" key="3">
    <source>
        <dbReference type="ARBA" id="ARBA00046339"/>
    </source>
</evidence>
<dbReference type="InterPro" id="IPR002639">
    <property type="entry name" value="UreF"/>
</dbReference>
<dbReference type="HAMAP" id="MF_01385">
    <property type="entry name" value="UreF"/>
    <property type="match status" value="1"/>
</dbReference>
<dbReference type="InterPro" id="IPR038277">
    <property type="entry name" value="UreF_sf"/>
</dbReference>
<evidence type="ECO:0000313" key="5">
    <source>
        <dbReference type="Proteomes" id="UP001227192"/>
    </source>
</evidence>
<dbReference type="PANTHER" id="PTHR33620:SF1">
    <property type="entry name" value="UREASE ACCESSORY PROTEIN F"/>
    <property type="match status" value="1"/>
</dbReference>
<keyword evidence="5" id="KW-1185">Reference proteome</keyword>
<accession>A0AAI9TAD6</accession>
<evidence type="ECO:0000256" key="2">
    <source>
        <dbReference type="ARBA" id="ARBA00023186"/>
    </source>
</evidence>
<name>A0AAI9TAD6_PENTH</name>
<reference evidence="4" key="2">
    <citation type="journal article" date="2016" name="Fungal Biol.">
        <title>Ochratoxin A production by Penicillium thymicola.</title>
        <authorList>
            <person name="Nguyen H.D.T."/>
            <person name="McMullin D.R."/>
            <person name="Ponomareva E."/>
            <person name="Riley R."/>
            <person name="Pomraning K.R."/>
            <person name="Baker S.E."/>
            <person name="Seifert K.A."/>
        </authorList>
    </citation>
    <scope>NUCLEOTIDE SEQUENCE</scope>
    <source>
        <strain evidence="4">DAOM 180753</strain>
    </source>
</reference>
<proteinExistence type="inferred from homology"/>
<dbReference type="EMBL" id="LACB01000492">
    <property type="protein sequence ID" value="KAJ9482914.1"/>
    <property type="molecule type" value="Genomic_DNA"/>
</dbReference>
<protein>
    <recommendedName>
        <fullName evidence="6">Urease accessory protein UreF</fullName>
    </recommendedName>
</protein>
<keyword evidence="2" id="KW-0143">Chaperone</keyword>
<dbReference type="Proteomes" id="UP001227192">
    <property type="component" value="Unassembled WGS sequence"/>
</dbReference>
<gene>
    <name evidence="4" type="ORF">VN97_g10510</name>
</gene>
<dbReference type="Pfam" id="PF01730">
    <property type="entry name" value="UreF"/>
    <property type="match status" value="1"/>
</dbReference>
<evidence type="ECO:0008006" key="6">
    <source>
        <dbReference type="Google" id="ProtNLM"/>
    </source>
</evidence>
<comment type="caution">
    <text evidence="4">The sequence shown here is derived from an EMBL/GenBank/DDBJ whole genome shotgun (WGS) entry which is preliminary data.</text>
</comment>
<sequence length="347" mass="38021">MTGTALDILRCRCYISFHILNLILYKLHTLLSLYHIFDNYIMILKDTQELESEVTFLESQLQDARAQLAASEYPSPPSSWAVKEQYNTNNNKLTIATRTSLHALLLLSDSALPLGSFAYSSGLESYLAHNKPSRTAPITSFHRFLKLSIASIASTSLPYVLAGHRHPSTLDTLDNDLDASTPCIVAQRASIAQGRALIGVWERAFRASFAGPENPASGETAAAVAAIDDLSDALKSCLEEDEDLGPKGHFAPLWGVVCRAMGLDLQQTAYVFVMNHAKAVLSAAVRAGVMGPYQAQNVLASQALQDTMMKRIAREWSTPVEQAGQVVPALDLWVGRHELLYSRIFNS</sequence>
<dbReference type="Gene3D" id="1.10.4190.10">
    <property type="entry name" value="Urease accessory protein UreF"/>
    <property type="match status" value="1"/>
</dbReference>
<evidence type="ECO:0000256" key="1">
    <source>
        <dbReference type="ARBA" id="ARBA00022988"/>
    </source>
</evidence>
<dbReference type="AlphaFoldDB" id="A0AAI9TAD6"/>
<dbReference type="PANTHER" id="PTHR33620">
    <property type="entry name" value="UREASE ACCESSORY PROTEIN F"/>
    <property type="match status" value="1"/>
</dbReference>
<dbReference type="GO" id="GO:0016151">
    <property type="term" value="F:nickel cation binding"/>
    <property type="evidence" value="ECO:0007669"/>
    <property type="project" value="InterPro"/>
</dbReference>
<reference evidence="4" key="1">
    <citation type="submission" date="2015-06" db="EMBL/GenBank/DDBJ databases">
        <authorList>
            <person name="Nguyen H."/>
        </authorList>
    </citation>
    <scope>NUCLEOTIDE SEQUENCE</scope>
    <source>
        <strain evidence="4">DAOM 180753</strain>
    </source>
</reference>
<evidence type="ECO:0000313" key="4">
    <source>
        <dbReference type="EMBL" id="KAJ9482914.1"/>
    </source>
</evidence>
<organism evidence="4 5">
    <name type="scientific">Penicillium thymicola</name>
    <dbReference type="NCBI Taxonomy" id="293382"/>
    <lineage>
        <taxon>Eukaryota</taxon>
        <taxon>Fungi</taxon>
        <taxon>Dikarya</taxon>
        <taxon>Ascomycota</taxon>
        <taxon>Pezizomycotina</taxon>
        <taxon>Eurotiomycetes</taxon>
        <taxon>Eurotiomycetidae</taxon>
        <taxon>Eurotiales</taxon>
        <taxon>Aspergillaceae</taxon>
        <taxon>Penicillium</taxon>
    </lineage>
</organism>
<keyword evidence="1" id="KW-0996">Nickel insertion</keyword>